<evidence type="ECO:0000256" key="1">
    <source>
        <dbReference type="SAM" id="Phobius"/>
    </source>
</evidence>
<dbReference type="EMBL" id="KI925466">
    <property type="protein sequence ID" value="ETW75176.1"/>
    <property type="molecule type" value="Genomic_DNA"/>
</dbReference>
<dbReference type="Proteomes" id="UP000030671">
    <property type="component" value="Unassembled WGS sequence"/>
</dbReference>
<reference evidence="2 3" key="1">
    <citation type="journal article" date="2012" name="New Phytol.">
        <title>Insight into trade-off between wood decay and parasitism from the genome of a fungal forest pathogen.</title>
        <authorList>
            <person name="Olson A."/>
            <person name="Aerts A."/>
            <person name="Asiegbu F."/>
            <person name="Belbahri L."/>
            <person name="Bouzid O."/>
            <person name="Broberg A."/>
            <person name="Canback B."/>
            <person name="Coutinho P.M."/>
            <person name="Cullen D."/>
            <person name="Dalman K."/>
            <person name="Deflorio G."/>
            <person name="van Diepen L.T."/>
            <person name="Dunand C."/>
            <person name="Duplessis S."/>
            <person name="Durling M."/>
            <person name="Gonthier P."/>
            <person name="Grimwood J."/>
            <person name="Fossdal C.G."/>
            <person name="Hansson D."/>
            <person name="Henrissat B."/>
            <person name="Hietala A."/>
            <person name="Himmelstrand K."/>
            <person name="Hoffmeister D."/>
            <person name="Hogberg N."/>
            <person name="James T.Y."/>
            <person name="Karlsson M."/>
            <person name="Kohler A."/>
            <person name="Kues U."/>
            <person name="Lee Y.H."/>
            <person name="Lin Y.C."/>
            <person name="Lind M."/>
            <person name="Lindquist E."/>
            <person name="Lombard V."/>
            <person name="Lucas S."/>
            <person name="Lunden K."/>
            <person name="Morin E."/>
            <person name="Murat C."/>
            <person name="Park J."/>
            <person name="Raffaello T."/>
            <person name="Rouze P."/>
            <person name="Salamov A."/>
            <person name="Schmutz J."/>
            <person name="Solheim H."/>
            <person name="Stahlberg J."/>
            <person name="Velez H."/>
            <person name="de Vries R.P."/>
            <person name="Wiebenga A."/>
            <person name="Woodward S."/>
            <person name="Yakovlev I."/>
            <person name="Garbelotto M."/>
            <person name="Martin F."/>
            <person name="Grigoriev I.V."/>
            <person name="Stenlid J."/>
        </authorList>
    </citation>
    <scope>NUCLEOTIDE SEQUENCE [LARGE SCALE GENOMIC DNA]</scope>
    <source>
        <strain evidence="2 3">TC 32-1</strain>
    </source>
</reference>
<proteinExistence type="predicted"/>
<feature type="transmembrane region" description="Helical" evidence="1">
    <location>
        <begin position="188"/>
        <end position="209"/>
    </location>
</feature>
<organism evidence="2 3">
    <name type="scientific">Heterobasidion irregulare (strain TC 32-1)</name>
    <dbReference type="NCBI Taxonomy" id="747525"/>
    <lineage>
        <taxon>Eukaryota</taxon>
        <taxon>Fungi</taxon>
        <taxon>Dikarya</taxon>
        <taxon>Basidiomycota</taxon>
        <taxon>Agaricomycotina</taxon>
        <taxon>Agaricomycetes</taxon>
        <taxon>Russulales</taxon>
        <taxon>Bondarzewiaceae</taxon>
        <taxon>Heterobasidion</taxon>
        <taxon>Heterobasidion annosum species complex</taxon>
    </lineage>
</organism>
<dbReference type="eggNOG" id="ENOG502SJRZ">
    <property type="taxonomic scope" value="Eukaryota"/>
</dbReference>
<feature type="transmembrane region" description="Helical" evidence="1">
    <location>
        <begin position="230"/>
        <end position="256"/>
    </location>
</feature>
<keyword evidence="1" id="KW-1133">Transmembrane helix</keyword>
<feature type="transmembrane region" description="Helical" evidence="1">
    <location>
        <begin position="12"/>
        <end position="39"/>
    </location>
</feature>
<feature type="transmembrane region" description="Helical" evidence="1">
    <location>
        <begin position="262"/>
        <end position="284"/>
    </location>
</feature>
<dbReference type="GeneID" id="20674470"/>
<dbReference type="InParanoid" id="W4JQL0"/>
<evidence type="ECO:0000313" key="3">
    <source>
        <dbReference type="Proteomes" id="UP000030671"/>
    </source>
</evidence>
<dbReference type="KEGG" id="hir:HETIRDRAFT_430652"/>
<dbReference type="OrthoDB" id="3354175at2759"/>
<gene>
    <name evidence="2" type="ORF">HETIRDRAFT_430652</name>
</gene>
<sequence length="337" mass="37314">MDMFTDVPLDKAGIVSTVIEGVLYGFSLFMFGITLWVLLYRRPTKTINRPMVVVAIMLFALSTTVRTSLELQLCPAERTNDQHLGVDIHRIILGLIDNRNYPGGPALWFANPSQSTFVTKNVIYYFQTMLGDSVVIYRCYMVWKSIYVIIFPLVMLAGVSVAAIGSGLACSQADPSQGGIFFQRTGQWITAFYASTLSTNLISTSLLAFRIWQINSRVRNNGGSGSTLMPVLLIVIDAGLLYSVTLLSALLCFVNHSNGQYVVLDLVMPIISIAFYMVIIRVGVTKIIPSHQGDPSGFGSVIGQTQNRDYAMRPLEVHITQLTESQKDKVDGRSDRF</sequence>
<dbReference type="HOGENOM" id="CLU_044614_3_3_1"/>
<accession>W4JQL0</accession>
<protein>
    <submittedName>
        <fullName evidence="2">Uncharacterized protein</fullName>
    </submittedName>
</protein>
<keyword evidence="1" id="KW-0472">Membrane</keyword>
<name>W4JQL0_HETIT</name>
<keyword evidence="3" id="KW-1185">Reference proteome</keyword>
<feature type="transmembrane region" description="Helical" evidence="1">
    <location>
        <begin position="147"/>
        <end position="168"/>
    </location>
</feature>
<evidence type="ECO:0000313" key="2">
    <source>
        <dbReference type="EMBL" id="ETW75176.1"/>
    </source>
</evidence>
<keyword evidence="1" id="KW-0812">Transmembrane</keyword>
<dbReference type="AlphaFoldDB" id="W4JQL0"/>
<dbReference type="RefSeq" id="XP_009552620.1">
    <property type="nucleotide sequence ID" value="XM_009554325.1"/>
</dbReference>